<organism evidence="2 3">
    <name type="scientific">Algoriphagus aestuariicola</name>
    <dbReference type="NCBI Taxonomy" id="1852016"/>
    <lineage>
        <taxon>Bacteria</taxon>
        <taxon>Pseudomonadati</taxon>
        <taxon>Bacteroidota</taxon>
        <taxon>Cytophagia</taxon>
        <taxon>Cytophagales</taxon>
        <taxon>Cyclobacteriaceae</taxon>
        <taxon>Algoriphagus</taxon>
    </lineage>
</organism>
<dbReference type="SMART" id="SM00507">
    <property type="entry name" value="HNHc"/>
    <property type="match status" value="1"/>
</dbReference>
<evidence type="ECO:0000259" key="1">
    <source>
        <dbReference type="SMART" id="SM00507"/>
    </source>
</evidence>
<evidence type="ECO:0000313" key="2">
    <source>
        <dbReference type="EMBL" id="MBN7799449.1"/>
    </source>
</evidence>
<comment type="caution">
    <text evidence="2">The sequence shown here is derived from an EMBL/GenBank/DDBJ whole genome shotgun (WGS) entry which is preliminary data.</text>
</comment>
<gene>
    <name evidence="2" type="ORF">J0A67_01185</name>
</gene>
<feature type="domain" description="HNH nuclease" evidence="1">
    <location>
        <begin position="10"/>
        <end position="66"/>
    </location>
</feature>
<protein>
    <submittedName>
        <fullName evidence="2">HNH endonuclease</fullName>
    </submittedName>
</protein>
<dbReference type="RefSeq" id="WP_206567443.1">
    <property type="nucleotide sequence ID" value="NZ_JAFKCW010000001.1"/>
</dbReference>
<reference evidence="2 3" key="1">
    <citation type="submission" date="2021-03" db="EMBL/GenBank/DDBJ databases">
        <title>novel species isolated from a fishpond in China.</title>
        <authorList>
            <person name="Lu H."/>
            <person name="Cai Z."/>
        </authorList>
    </citation>
    <scope>NUCLEOTIDE SEQUENCE [LARGE SCALE GENOMIC DNA]</scope>
    <source>
        <strain evidence="2 3">JCM 31546</strain>
    </source>
</reference>
<dbReference type="InterPro" id="IPR002711">
    <property type="entry name" value="HNH"/>
</dbReference>
<dbReference type="Pfam" id="PF01844">
    <property type="entry name" value="HNH"/>
    <property type="match status" value="1"/>
</dbReference>
<keyword evidence="2" id="KW-0540">Nuclease</keyword>
<keyword evidence="2" id="KW-0255">Endonuclease</keyword>
<dbReference type="EMBL" id="JAFKCW010000001">
    <property type="protein sequence ID" value="MBN7799449.1"/>
    <property type="molecule type" value="Genomic_DNA"/>
</dbReference>
<dbReference type="InterPro" id="IPR003615">
    <property type="entry name" value="HNH_nuc"/>
</dbReference>
<sequence length="106" mass="12010">MGNRWGIPKDVETQVRERDLSCVYCGTSFTNSAQTHKTRATWEHIVNDVKLNNSDNIALCCRSCNSSKGSKLLKHWLECPYCLRKGITKDSVATIVEIHLSQNNKI</sequence>
<dbReference type="GO" id="GO:0004519">
    <property type="term" value="F:endonuclease activity"/>
    <property type="evidence" value="ECO:0007669"/>
    <property type="project" value="UniProtKB-KW"/>
</dbReference>
<dbReference type="CDD" id="cd00085">
    <property type="entry name" value="HNHc"/>
    <property type="match status" value="1"/>
</dbReference>
<keyword evidence="2" id="KW-0378">Hydrolase</keyword>
<evidence type="ECO:0000313" key="3">
    <source>
        <dbReference type="Proteomes" id="UP000664698"/>
    </source>
</evidence>
<name>A0ABS3BJG7_9BACT</name>
<accession>A0ABS3BJG7</accession>
<keyword evidence="3" id="KW-1185">Reference proteome</keyword>
<proteinExistence type="predicted"/>
<dbReference type="Proteomes" id="UP000664698">
    <property type="component" value="Unassembled WGS sequence"/>
</dbReference>
<dbReference type="Gene3D" id="1.10.30.50">
    <property type="match status" value="1"/>
</dbReference>